<dbReference type="Pfam" id="PF00892">
    <property type="entry name" value="EamA"/>
    <property type="match status" value="2"/>
</dbReference>
<organism evidence="9 10">
    <name type="scientific">Chishuiella changwenlii</name>
    <dbReference type="NCBI Taxonomy" id="1434701"/>
    <lineage>
        <taxon>Bacteria</taxon>
        <taxon>Pseudomonadati</taxon>
        <taxon>Bacteroidota</taxon>
        <taxon>Flavobacteriia</taxon>
        <taxon>Flavobacteriales</taxon>
        <taxon>Weeksellaceae</taxon>
        <taxon>Chishuiella</taxon>
    </lineage>
</organism>
<feature type="transmembrane region" description="Helical" evidence="6">
    <location>
        <begin position="67"/>
        <end position="86"/>
    </location>
</feature>
<accession>A0A1M7CKS8</accession>
<keyword evidence="3 6" id="KW-0812">Transmembrane</keyword>
<feature type="transmembrane region" description="Helical" evidence="6">
    <location>
        <begin position="147"/>
        <end position="168"/>
    </location>
</feature>
<feature type="transmembrane region" description="Helical" evidence="6">
    <location>
        <begin position="241"/>
        <end position="261"/>
    </location>
</feature>
<reference evidence="9" key="2">
    <citation type="submission" date="2016-11" db="EMBL/GenBank/DDBJ databases">
        <authorList>
            <person name="Jaros S."/>
            <person name="Januszkiewicz K."/>
            <person name="Wedrychowicz H."/>
        </authorList>
    </citation>
    <scope>NUCLEOTIDE SEQUENCE [LARGE SCALE GENOMIC DNA]</scope>
    <source>
        <strain evidence="9">DSM 27989</strain>
    </source>
</reference>
<evidence type="ECO:0000256" key="6">
    <source>
        <dbReference type="SAM" id="Phobius"/>
    </source>
</evidence>
<evidence type="ECO:0000256" key="2">
    <source>
        <dbReference type="ARBA" id="ARBA00007362"/>
    </source>
</evidence>
<evidence type="ECO:0000313" key="8">
    <source>
        <dbReference type="EMBL" id="GGF09314.1"/>
    </source>
</evidence>
<evidence type="ECO:0000313" key="10">
    <source>
        <dbReference type="Proteomes" id="UP000184120"/>
    </source>
</evidence>
<feature type="transmembrane region" description="Helical" evidence="6">
    <location>
        <begin position="123"/>
        <end position="141"/>
    </location>
</feature>
<dbReference type="InterPro" id="IPR037185">
    <property type="entry name" value="EmrE-like"/>
</dbReference>
<dbReference type="SUPFAM" id="SSF103481">
    <property type="entry name" value="Multidrug resistance efflux transporter EmrE"/>
    <property type="match status" value="2"/>
</dbReference>
<gene>
    <name evidence="8" type="primary">fjo11</name>
    <name evidence="8" type="ORF">GCM10010984_28090</name>
    <name evidence="9" type="ORF">SAMN05443634_11428</name>
</gene>
<feature type="transmembrane region" description="Helical" evidence="6">
    <location>
        <begin position="180"/>
        <end position="202"/>
    </location>
</feature>
<feature type="transmembrane region" description="Helical" evidence="6">
    <location>
        <begin position="7"/>
        <end position="25"/>
    </location>
</feature>
<evidence type="ECO:0000256" key="1">
    <source>
        <dbReference type="ARBA" id="ARBA00004141"/>
    </source>
</evidence>
<dbReference type="Proteomes" id="UP000650994">
    <property type="component" value="Unassembled WGS sequence"/>
</dbReference>
<feature type="transmembrane region" description="Helical" evidence="6">
    <location>
        <begin position="214"/>
        <end position="234"/>
    </location>
</feature>
<protein>
    <submittedName>
        <fullName evidence="8 9">Permease</fullName>
    </submittedName>
</protein>
<reference evidence="11" key="4">
    <citation type="journal article" date="2019" name="Int. J. Syst. Evol. Microbiol.">
        <title>The Global Catalogue of Microorganisms (GCM) 10K type strain sequencing project: providing services to taxonomists for standard genome sequencing and annotation.</title>
        <authorList>
            <consortium name="The Broad Institute Genomics Platform"/>
            <consortium name="The Broad Institute Genome Sequencing Center for Infectious Disease"/>
            <person name="Wu L."/>
            <person name="Ma J."/>
        </authorList>
    </citation>
    <scope>NUCLEOTIDE SEQUENCE [LARGE SCALE GENOMIC DNA]</scope>
    <source>
        <strain evidence="11">CGMCC 1.12707</strain>
    </source>
</reference>
<comment type="subcellular location">
    <subcellularLocation>
        <location evidence="1">Membrane</location>
        <topology evidence="1">Multi-pass membrane protein</topology>
    </subcellularLocation>
</comment>
<dbReference type="GO" id="GO:0016020">
    <property type="term" value="C:membrane"/>
    <property type="evidence" value="ECO:0007669"/>
    <property type="project" value="UniProtKB-SubCell"/>
</dbReference>
<name>A0A1M7CKS8_9FLAO</name>
<reference evidence="8" key="5">
    <citation type="submission" date="2024-05" db="EMBL/GenBank/DDBJ databases">
        <authorList>
            <person name="Sun Q."/>
            <person name="Zhou Y."/>
        </authorList>
    </citation>
    <scope>NUCLEOTIDE SEQUENCE</scope>
    <source>
        <strain evidence="8">CGMCC 1.12707</strain>
    </source>
</reference>
<evidence type="ECO:0000313" key="11">
    <source>
        <dbReference type="Proteomes" id="UP000650994"/>
    </source>
</evidence>
<proteinExistence type="inferred from homology"/>
<dbReference type="EMBL" id="BMFL01000023">
    <property type="protein sequence ID" value="GGF09314.1"/>
    <property type="molecule type" value="Genomic_DNA"/>
</dbReference>
<evidence type="ECO:0000256" key="4">
    <source>
        <dbReference type="ARBA" id="ARBA00022989"/>
    </source>
</evidence>
<dbReference type="OrthoDB" id="1117213at2"/>
<evidence type="ECO:0000256" key="5">
    <source>
        <dbReference type="ARBA" id="ARBA00023136"/>
    </source>
</evidence>
<dbReference type="STRING" id="1434701.SAMN05443634_11428"/>
<feature type="domain" description="EamA" evidence="7">
    <location>
        <begin position="8"/>
        <end position="137"/>
    </location>
</feature>
<reference evidence="10" key="3">
    <citation type="submission" date="2016-11" db="EMBL/GenBank/DDBJ databases">
        <authorList>
            <person name="Varghese N."/>
            <person name="Submissions S."/>
        </authorList>
    </citation>
    <scope>NUCLEOTIDE SEQUENCE [LARGE SCALE GENOMIC DNA]</scope>
    <source>
        <strain evidence="10">DSM 27989</strain>
    </source>
</reference>
<feature type="transmembrane region" description="Helical" evidence="6">
    <location>
        <begin position="37"/>
        <end position="55"/>
    </location>
</feature>
<dbReference type="Proteomes" id="UP000184120">
    <property type="component" value="Unassembled WGS sequence"/>
</dbReference>
<evidence type="ECO:0000259" key="7">
    <source>
        <dbReference type="Pfam" id="PF00892"/>
    </source>
</evidence>
<feature type="transmembrane region" description="Helical" evidence="6">
    <location>
        <begin position="267"/>
        <end position="285"/>
    </location>
</feature>
<dbReference type="PANTHER" id="PTHR32322:SF2">
    <property type="entry name" value="EAMA DOMAIN-CONTAINING PROTEIN"/>
    <property type="match status" value="1"/>
</dbReference>
<dbReference type="AlphaFoldDB" id="A0A1M7CKS8"/>
<feature type="transmembrane region" description="Helical" evidence="6">
    <location>
        <begin position="92"/>
        <end position="116"/>
    </location>
</feature>
<sequence>MKIELKYWIVLGILALTWGSSFILIKQGLVSYTPYQVGALRLSIAGGVLAFWGIPNLFKIPKDRLKYVALAGFLGNFVPMFLFPIAQTRVSSSMAGILDSLVPLFILFFGSLFFSIKGTKNQIIGAVIGFLGAVLLISGDGFSGENSLLHCLLIVLATALYGLNSLILTRYLNDVPSFQLSSALFTIWLPPAVIILFFTGFFQTFEGTPEQLRSLGFVTILGLVGTALAMILFYKLIQVTGSMFSSMVTYLMPIVSVFWGFLVGEKITIMHLIGFLMILSGVYMTQKKERSKKIEVRG</sequence>
<feature type="domain" description="EamA" evidence="7">
    <location>
        <begin position="151"/>
        <end position="285"/>
    </location>
</feature>
<comment type="similarity">
    <text evidence="2">Belongs to the EamA transporter family.</text>
</comment>
<keyword evidence="11" id="KW-1185">Reference proteome</keyword>
<keyword evidence="4 6" id="KW-1133">Transmembrane helix</keyword>
<dbReference type="RefSeq" id="WP_072933951.1">
    <property type="nucleotide sequence ID" value="NZ_BMFL01000023.1"/>
</dbReference>
<dbReference type="InterPro" id="IPR050638">
    <property type="entry name" value="AA-Vitamin_Transporters"/>
</dbReference>
<dbReference type="EMBL" id="FRBH01000014">
    <property type="protein sequence ID" value="SHL67844.1"/>
    <property type="molecule type" value="Genomic_DNA"/>
</dbReference>
<evidence type="ECO:0000256" key="3">
    <source>
        <dbReference type="ARBA" id="ARBA00022692"/>
    </source>
</evidence>
<dbReference type="PANTHER" id="PTHR32322">
    <property type="entry name" value="INNER MEMBRANE TRANSPORTER"/>
    <property type="match status" value="1"/>
</dbReference>
<evidence type="ECO:0000313" key="9">
    <source>
        <dbReference type="EMBL" id="SHL67844.1"/>
    </source>
</evidence>
<keyword evidence="5 6" id="KW-0472">Membrane</keyword>
<dbReference type="InterPro" id="IPR000620">
    <property type="entry name" value="EamA_dom"/>
</dbReference>
<reference evidence="8" key="1">
    <citation type="journal article" date="2014" name="Int. J. Syst. Evol. Microbiol.">
        <title>Complete genome of a new Firmicutes species belonging to the dominant human colonic microbiota ('Ruminococcus bicirculans') reveals two chromosomes and a selective capacity to utilize plant glucans.</title>
        <authorList>
            <consortium name="NISC Comparative Sequencing Program"/>
            <person name="Wegmann U."/>
            <person name="Louis P."/>
            <person name="Goesmann A."/>
            <person name="Henrissat B."/>
            <person name="Duncan S.H."/>
            <person name="Flint H.J."/>
        </authorList>
    </citation>
    <scope>NUCLEOTIDE SEQUENCE</scope>
    <source>
        <strain evidence="8">CGMCC 1.12707</strain>
    </source>
</reference>